<dbReference type="SUPFAM" id="SSF55729">
    <property type="entry name" value="Acyl-CoA N-acyltransferases (Nat)"/>
    <property type="match status" value="1"/>
</dbReference>
<dbReference type="EC" id="2.3.2.3" evidence="3 14"/>
<evidence type="ECO:0000256" key="10">
    <source>
        <dbReference type="ARBA" id="ARBA00023136"/>
    </source>
</evidence>
<feature type="transmembrane region" description="Helical" evidence="14">
    <location>
        <begin position="320"/>
        <end position="344"/>
    </location>
</feature>
<feature type="transmembrane region" description="Helical" evidence="14">
    <location>
        <begin position="234"/>
        <end position="263"/>
    </location>
</feature>
<evidence type="ECO:0000256" key="2">
    <source>
        <dbReference type="ARBA" id="ARBA00008627"/>
    </source>
</evidence>
<feature type="transmembrane region" description="Helical" evidence="14">
    <location>
        <begin position="131"/>
        <end position="152"/>
    </location>
</feature>
<gene>
    <name evidence="14" type="primary">mprF</name>
    <name evidence="16" type="ORF">J2S07_002634</name>
</gene>
<dbReference type="Pfam" id="PF03706">
    <property type="entry name" value="LPG_synthase_TM"/>
    <property type="match status" value="1"/>
</dbReference>
<evidence type="ECO:0000256" key="7">
    <source>
        <dbReference type="ARBA" id="ARBA00022692"/>
    </source>
</evidence>
<keyword evidence="11 14" id="KW-0046">Antibiotic resistance</keyword>
<dbReference type="EMBL" id="JAUSTU010000011">
    <property type="protein sequence ID" value="MDQ0156315.1"/>
    <property type="molecule type" value="Genomic_DNA"/>
</dbReference>
<dbReference type="GO" id="GO:0050071">
    <property type="term" value="F:phosphatidylglycerol lysyltransferase activity"/>
    <property type="evidence" value="ECO:0007669"/>
    <property type="project" value="UniProtKB-EC"/>
</dbReference>
<evidence type="ECO:0000256" key="8">
    <source>
        <dbReference type="ARBA" id="ARBA00022989"/>
    </source>
</evidence>
<comment type="function">
    <text evidence="14">Catalyzes the transfer of a lysyl group from L-lysyl-tRNA(Lys) to membrane-bound phosphatidylglycerol (PG), which produces lysylphosphatidylglycerol (LPG), a major component of the bacterial membrane with a positive net charge. LPG synthesis contributes to bacterial virulence as it is involved in the resistance mechanism against cationic antimicrobial peptides (CAMP) produces by the host's immune system (defensins, cathelicidins) and by the competing microorganisms.</text>
</comment>
<dbReference type="PANTHER" id="PTHR34697">
    <property type="entry name" value="PHOSPHATIDYLGLYCEROL LYSYLTRANSFERASE"/>
    <property type="match status" value="1"/>
</dbReference>
<dbReference type="NCBIfam" id="NF033480">
    <property type="entry name" value="bifunc_MprF"/>
    <property type="match status" value="1"/>
</dbReference>
<dbReference type="PANTHER" id="PTHR34697:SF2">
    <property type="entry name" value="PHOSPHATIDYLGLYCEROL LYSYLTRANSFERASE"/>
    <property type="match status" value="1"/>
</dbReference>
<keyword evidence="9 14" id="KW-0443">Lipid metabolism</keyword>
<feature type="transmembrane region" description="Helical" evidence="14">
    <location>
        <begin position="51"/>
        <end position="71"/>
    </location>
</feature>
<feature type="transmembrane region" description="Helical" evidence="14">
    <location>
        <begin position="275"/>
        <end position="299"/>
    </location>
</feature>
<accession>A0ABT9V654</accession>
<evidence type="ECO:0000256" key="14">
    <source>
        <dbReference type="RuleBase" id="RU363042"/>
    </source>
</evidence>
<dbReference type="InterPro" id="IPR024320">
    <property type="entry name" value="LPG_synthase_C"/>
</dbReference>
<evidence type="ECO:0000256" key="9">
    <source>
        <dbReference type="ARBA" id="ARBA00023098"/>
    </source>
</evidence>
<dbReference type="InterPro" id="IPR022791">
    <property type="entry name" value="L-PG_synthase/AglD"/>
</dbReference>
<feature type="transmembrane region" description="Helical" evidence="14">
    <location>
        <begin position="204"/>
        <end position="222"/>
    </location>
</feature>
<evidence type="ECO:0000256" key="6">
    <source>
        <dbReference type="ARBA" id="ARBA00022679"/>
    </source>
</evidence>
<protein>
    <recommendedName>
        <fullName evidence="4 14">Phosphatidylglycerol lysyltransferase</fullName>
        <ecNumber evidence="3 14">2.3.2.3</ecNumber>
    </recommendedName>
    <alternativeName>
        <fullName evidence="12 14">Lysylphosphatidylglycerol synthase</fullName>
    </alternativeName>
</protein>
<evidence type="ECO:0000256" key="3">
    <source>
        <dbReference type="ARBA" id="ARBA00012014"/>
    </source>
</evidence>
<evidence type="ECO:0000256" key="5">
    <source>
        <dbReference type="ARBA" id="ARBA00022475"/>
    </source>
</evidence>
<name>A0ABT9V654_9BACL</name>
<keyword evidence="5" id="KW-1003">Cell membrane</keyword>
<dbReference type="InterPro" id="IPR016181">
    <property type="entry name" value="Acyl_CoA_acyltransferase"/>
</dbReference>
<feature type="transmembrane region" description="Helical" evidence="14">
    <location>
        <begin position="389"/>
        <end position="409"/>
    </location>
</feature>
<evidence type="ECO:0000256" key="13">
    <source>
        <dbReference type="ARBA" id="ARBA00047540"/>
    </source>
</evidence>
<comment type="catalytic activity">
    <reaction evidence="13 14">
        <text>L-lysyl-tRNA(Lys) + a 1,2-diacyl-sn-glycero-3-phospho-(1'-sn-glycerol) = a 1,2-diacyl-sn-glycero-3-phospho-1'-(3'-O-L-lysyl)-sn-glycerol + tRNA(Lys)</text>
        <dbReference type="Rhea" id="RHEA:10668"/>
        <dbReference type="Rhea" id="RHEA-COMP:9696"/>
        <dbReference type="Rhea" id="RHEA-COMP:9697"/>
        <dbReference type="ChEBI" id="CHEBI:64716"/>
        <dbReference type="ChEBI" id="CHEBI:75792"/>
        <dbReference type="ChEBI" id="CHEBI:78442"/>
        <dbReference type="ChEBI" id="CHEBI:78529"/>
        <dbReference type="EC" id="2.3.2.3"/>
    </reaction>
</comment>
<comment type="subcellular location">
    <subcellularLocation>
        <location evidence="1 14">Cell membrane</location>
        <topology evidence="1 14">Multi-pass membrane protein</topology>
    </subcellularLocation>
</comment>
<evidence type="ECO:0000256" key="12">
    <source>
        <dbReference type="ARBA" id="ARBA00031899"/>
    </source>
</evidence>
<dbReference type="Pfam" id="PF09924">
    <property type="entry name" value="LPG_synthase_C"/>
    <property type="match status" value="1"/>
</dbReference>
<reference evidence="16 17" key="1">
    <citation type="submission" date="2023-07" db="EMBL/GenBank/DDBJ databases">
        <title>Genomic Encyclopedia of Type Strains, Phase IV (KMG-IV): sequencing the most valuable type-strain genomes for metagenomic binning, comparative biology and taxonomic classification.</title>
        <authorList>
            <person name="Goeker M."/>
        </authorList>
    </citation>
    <scope>NUCLEOTIDE SEQUENCE [LARGE SCALE GENOMIC DNA]</scope>
    <source>
        <strain evidence="16 17">DSM 23948</strain>
    </source>
</reference>
<feature type="transmembrane region" description="Helical" evidence="14">
    <location>
        <begin position="488"/>
        <end position="509"/>
    </location>
</feature>
<dbReference type="InterPro" id="IPR051211">
    <property type="entry name" value="PG_lysyltransferase"/>
</dbReference>
<keyword evidence="7 14" id="KW-0812">Transmembrane</keyword>
<feature type="transmembrane region" description="Helical" evidence="14">
    <location>
        <begin position="445"/>
        <end position="468"/>
    </location>
</feature>
<evidence type="ECO:0000259" key="15">
    <source>
        <dbReference type="Pfam" id="PF09924"/>
    </source>
</evidence>
<feature type="transmembrane region" description="Helical" evidence="14">
    <location>
        <begin position="356"/>
        <end position="377"/>
    </location>
</feature>
<keyword evidence="16" id="KW-0012">Acyltransferase</keyword>
<sequence length="845" mass="97404">MDIRVMKEKALQLLKIIFPLFLLALATHEIWKFAMDLDIGLIKHEVTEIPLSSLIMAVILTVFAVSPMFLYDDLIVKNLGIRLSFKKFTKQTLIINSFSNLLGFGGLIGATLRTYFYQSNEIKRGTILKTIAHVTLFFLAGISILTWIVLIGYRDIPLLTETKWLYLAVIGVALYLPILLVFSFKWKNKENSFFIDLRTKYSLILVSLIEWTSVFLAIWILSRVLHIPVHFGDLYAIYVISACAGIVSMIPGGLGSFDLVFIWGTQYIGLQDEKVVVLLILYRLGYYFIPFLIGIFLFIKGYWDKWNRNWGNLPNAIIEYITHILLTVLIFVSGFIMLLSAALPGVIERFKIAAEIFSLPIMSLSHQFSVATGFMLLGLSRGIQYKVKSIYHITLVVLALAALFSLFKGLDYEEAIFLFIIALLLRSSKARFYRESYVLTWGRTLFDICLILFITIMFVVIGYANLPLSKINIPKKFIPYIITDYKDLFYSALIGLFITVLIFLIGIVFSRSRKLPLESALNHEMEILEHIHKYEGNVLTHLIFLNDKYIFWNGEKNVLFQYQIYADKLVVLGNPIGEKSLFPAAIEELMHTADLYGFTPVFYEINDPMLSTLHEHGYDFFKLGEEAYLNLNHFSLSGKKMKSLRAVKNKFERENYHFEILQPPYRNEQFDEMRKVSNEWLEGRREKGFSLGFFDERYLNRTEIGVLKGPSSEIFAFANIMPVYDKKGTISVDLMRFKPDAPSGTMDYMFLSLFEWAKEQGYSQFNLGMAPLSNVGVSKYSFFSEKIAAQIFLHGHVFFHFQGLRKFKEKFDVTWEPKYLAYRKKSSLPITVAQVTFLIGKKRGI</sequence>
<feature type="transmembrane region" description="Helical" evidence="14">
    <location>
        <begin position="92"/>
        <end position="111"/>
    </location>
</feature>
<evidence type="ECO:0000256" key="1">
    <source>
        <dbReference type="ARBA" id="ARBA00004651"/>
    </source>
</evidence>
<evidence type="ECO:0000313" key="17">
    <source>
        <dbReference type="Proteomes" id="UP001231362"/>
    </source>
</evidence>
<feature type="transmembrane region" description="Helical" evidence="14">
    <location>
        <begin position="164"/>
        <end position="184"/>
    </location>
</feature>
<feature type="transmembrane region" description="Helical" evidence="14">
    <location>
        <begin position="12"/>
        <end position="31"/>
    </location>
</feature>
<organism evidence="16 17">
    <name type="scientific">Anoxybacillus andreesenii</name>
    <dbReference type="NCBI Taxonomy" id="1325932"/>
    <lineage>
        <taxon>Bacteria</taxon>
        <taxon>Bacillati</taxon>
        <taxon>Bacillota</taxon>
        <taxon>Bacilli</taxon>
        <taxon>Bacillales</taxon>
        <taxon>Anoxybacillaceae</taxon>
        <taxon>Anoxybacillus</taxon>
    </lineage>
</organism>
<feature type="domain" description="Phosphatidylglycerol lysyltransferase C-terminal" evidence="15">
    <location>
        <begin position="531"/>
        <end position="822"/>
    </location>
</feature>
<dbReference type="RefSeq" id="WP_370872821.1">
    <property type="nucleotide sequence ID" value="NZ_JAUSTU010000011.1"/>
</dbReference>
<comment type="caution">
    <text evidence="16">The sequence shown here is derived from an EMBL/GenBank/DDBJ whole genome shotgun (WGS) entry which is preliminary data.</text>
</comment>
<evidence type="ECO:0000256" key="4">
    <source>
        <dbReference type="ARBA" id="ARBA00021546"/>
    </source>
</evidence>
<keyword evidence="10 14" id="KW-0472">Membrane</keyword>
<keyword evidence="8 14" id="KW-1133">Transmembrane helix</keyword>
<evidence type="ECO:0000313" key="16">
    <source>
        <dbReference type="EMBL" id="MDQ0156315.1"/>
    </source>
</evidence>
<comment type="similarity">
    <text evidence="2 14">Belongs to the LPG synthase family.</text>
</comment>
<proteinExistence type="inferred from homology"/>
<dbReference type="Proteomes" id="UP001231362">
    <property type="component" value="Unassembled WGS sequence"/>
</dbReference>
<keyword evidence="17" id="KW-1185">Reference proteome</keyword>
<keyword evidence="6 14" id="KW-0808">Transferase</keyword>
<evidence type="ECO:0000256" key="11">
    <source>
        <dbReference type="ARBA" id="ARBA00023251"/>
    </source>
</evidence>